<organism evidence="2 3">
    <name type="scientific">Virgibacillus tibetensis</name>
    <dbReference type="NCBI Taxonomy" id="3042313"/>
    <lineage>
        <taxon>Bacteria</taxon>
        <taxon>Bacillati</taxon>
        <taxon>Bacillota</taxon>
        <taxon>Bacilli</taxon>
        <taxon>Bacillales</taxon>
        <taxon>Bacillaceae</taxon>
        <taxon>Virgibacillus</taxon>
    </lineage>
</organism>
<proteinExistence type="inferred from homology"/>
<name>A0ABU6KL00_9BACI</name>
<keyword evidence="3" id="KW-1185">Reference proteome</keyword>
<evidence type="ECO:0000313" key="3">
    <source>
        <dbReference type="Proteomes" id="UP001335737"/>
    </source>
</evidence>
<dbReference type="Proteomes" id="UP001335737">
    <property type="component" value="Unassembled WGS sequence"/>
</dbReference>
<accession>A0ABU6KL00</accession>
<dbReference type="PANTHER" id="PTHR48413:SF1">
    <property type="entry name" value="PROTEIN HEAT-STRESS-ASSOCIATED 32"/>
    <property type="match status" value="1"/>
</dbReference>
<dbReference type="InterPro" id="IPR013785">
    <property type="entry name" value="Aldolase_TIM"/>
</dbReference>
<reference evidence="2 3" key="1">
    <citation type="journal article" date="2024" name="Int. J. Syst. Evol. Microbiol.">
        <title>Virgibacillus tibetensis sp. nov., isolated from salt lake on the Tibetan Plateau of China.</title>
        <authorList>
            <person name="Phurbu D."/>
            <person name="Liu Z.-X."/>
            <person name="Wang R."/>
            <person name="Zheng Y.-Y."/>
            <person name="Liu H.-C."/>
            <person name="Zhou Y.-G."/>
            <person name="Yu Y.-J."/>
            <person name="Li A.-H."/>
        </authorList>
    </citation>
    <scope>NUCLEOTIDE SEQUENCE [LARGE SCALE GENOMIC DNA]</scope>
    <source>
        <strain evidence="2 3">C22-A2</strain>
    </source>
</reference>
<sequence length="254" mass="28697">MMKPELILPAREVKPRDKGLTVLIDNGAPLNLFKDTINSASDYIDFVKFGWGTSLVTTFIQQKIDYLGVHNVEYFFGGTLFEKFLNKDKIDDFYNYCKQFNCNYIEISNGTVALSNTNKARFIRDFATEFTVFSEVGNKDASKSRDQSSAEWIEYIHEDMEAGAKKVITEARESGTGGICQEDGKVRTDIFEQLTDSGISFEQLIFEAPTKAMQTFFIQQVGSNVNLANIPLSDVISLETLRLGLRSDTFYLDV</sequence>
<evidence type="ECO:0000256" key="1">
    <source>
        <dbReference type="ARBA" id="ARBA00010424"/>
    </source>
</evidence>
<dbReference type="PANTHER" id="PTHR48413">
    <property type="match status" value="1"/>
</dbReference>
<comment type="similarity">
    <text evidence="1">Belongs to the phosphosulfolactate synthase family.</text>
</comment>
<protein>
    <submittedName>
        <fullName evidence="2">Phosphosulfolactate synthase</fullName>
    </submittedName>
</protein>
<dbReference type="InterPro" id="IPR003830">
    <property type="entry name" value="ComA_synth"/>
</dbReference>
<dbReference type="Pfam" id="PF02679">
    <property type="entry name" value="ComA"/>
    <property type="match status" value="1"/>
</dbReference>
<dbReference type="SUPFAM" id="SSF102110">
    <property type="entry name" value="(2r)-phospho-3-sulfolactate synthase ComA"/>
    <property type="match status" value="1"/>
</dbReference>
<dbReference type="InterPro" id="IPR036112">
    <property type="entry name" value="ComA_synth_sf"/>
</dbReference>
<dbReference type="RefSeq" id="WP_327609500.1">
    <property type="nucleotide sequence ID" value="NZ_JARZFX010000024.1"/>
</dbReference>
<dbReference type="Gene3D" id="3.20.20.70">
    <property type="entry name" value="Aldolase class I"/>
    <property type="match status" value="1"/>
</dbReference>
<comment type="caution">
    <text evidence="2">The sequence shown here is derived from an EMBL/GenBank/DDBJ whole genome shotgun (WGS) entry which is preliminary data.</text>
</comment>
<dbReference type="EMBL" id="JARZFX010000024">
    <property type="protein sequence ID" value="MEC5425967.1"/>
    <property type="molecule type" value="Genomic_DNA"/>
</dbReference>
<evidence type="ECO:0000313" key="2">
    <source>
        <dbReference type="EMBL" id="MEC5425967.1"/>
    </source>
</evidence>
<gene>
    <name evidence="2" type="ORF">QGM71_21170</name>
</gene>